<sequence length="172" mass="18727">MSTSATERVSEVCKTVSTYWAQGREYYQLPSTTYYNNTSCCGGASGELGLGALRVQKLLCRRSRYYWAAFFSQSLQYFLQIILFHSSTYFAASMIIFLWDELQVVCAASSCVAARLTFLALKHSRIAGSVTIALPNTNNSASAGPLDLGARTSLAAAETDATTRLLADTDTP</sequence>
<dbReference type="EMBL" id="JAFIQS020000009">
    <property type="protein sequence ID" value="KAH9477449.1"/>
    <property type="molecule type" value="Genomic_DNA"/>
</dbReference>
<name>A0ACB8GPR0_PSICU</name>
<protein>
    <submittedName>
        <fullName evidence="1">Uncharacterized protein</fullName>
    </submittedName>
</protein>
<comment type="caution">
    <text evidence="1">The sequence shown here is derived from an EMBL/GenBank/DDBJ whole genome shotgun (WGS) entry which is preliminary data.</text>
</comment>
<gene>
    <name evidence="1" type="ORF">JR316_0009662</name>
</gene>
<proteinExistence type="predicted"/>
<evidence type="ECO:0000313" key="2">
    <source>
        <dbReference type="Proteomes" id="UP000664032"/>
    </source>
</evidence>
<reference evidence="1" key="1">
    <citation type="submission" date="2021-10" db="EMBL/GenBank/DDBJ databases">
        <title>Psilocybe cubensis genome.</title>
        <authorList>
            <person name="Mckernan K.J."/>
            <person name="Crawford S."/>
            <person name="Trippe A."/>
            <person name="Kane L.T."/>
            <person name="Mclaughlin S."/>
        </authorList>
    </citation>
    <scope>NUCLEOTIDE SEQUENCE</scope>
    <source>
        <strain evidence="1">MGC-MH-2018</strain>
    </source>
</reference>
<keyword evidence="2" id="KW-1185">Reference proteome</keyword>
<dbReference type="Proteomes" id="UP000664032">
    <property type="component" value="Unassembled WGS sequence"/>
</dbReference>
<organism evidence="1 2">
    <name type="scientific">Psilocybe cubensis</name>
    <name type="common">Psychedelic mushroom</name>
    <name type="synonym">Stropharia cubensis</name>
    <dbReference type="NCBI Taxonomy" id="181762"/>
    <lineage>
        <taxon>Eukaryota</taxon>
        <taxon>Fungi</taxon>
        <taxon>Dikarya</taxon>
        <taxon>Basidiomycota</taxon>
        <taxon>Agaricomycotina</taxon>
        <taxon>Agaricomycetes</taxon>
        <taxon>Agaricomycetidae</taxon>
        <taxon>Agaricales</taxon>
        <taxon>Agaricineae</taxon>
        <taxon>Strophariaceae</taxon>
        <taxon>Psilocybe</taxon>
    </lineage>
</organism>
<accession>A0ACB8GPR0</accession>
<evidence type="ECO:0000313" key="1">
    <source>
        <dbReference type="EMBL" id="KAH9477449.1"/>
    </source>
</evidence>